<evidence type="ECO:0000313" key="3">
    <source>
        <dbReference type="Proteomes" id="UP001243623"/>
    </source>
</evidence>
<gene>
    <name evidence="2" type="ORF">P3F81_06935</name>
</gene>
<dbReference type="AlphaFoldDB" id="A0A9Y2AGI2"/>
<keyword evidence="1" id="KW-0812">Transmembrane</keyword>
<dbReference type="Proteomes" id="UP001243623">
    <property type="component" value="Chromosome"/>
</dbReference>
<dbReference type="KEGG" id="sgbi:P3F81_06935"/>
<evidence type="ECO:0000313" key="2">
    <source>
        <dbReference type="EMBL" id="WIW69659.1"/>
    </source>
</evidence>
<accession>A0A9Y2AGI2</accession>
<proteinExistence type="predicted"/>
<name>A0A9Y2AGI2_9FIRM</name>
<dbReference type="RefSeq" id="WP_309320205.1">
    <property type="nucleotide sequence ID" value="NZ_CP120678.1"/>
</dbReference>
<dbReference type="EMBL" id="CP120678">
    <property type="protein sequence ID" value="WIW69659.1"/>
    <property type="molecule type" value="Genomic_DNA"/>
</dbReference>
<keyword evidence="1" id="KW-0472">Membrane</keyword>
<organism evidence="2 3">
    <name type="scientific">Selenobaculum gibii</name>
    <dbReference type="NCBI Taxonomy" id="3054208"/>
    <lineage>
        <taxon>Bacteria</taxon>
        <taxon>Bacillati</taxon>
        <taxon>Bacillota</taxon>
        <taxon>Negativicutes</taxon>
        <taxon>Selenomonadales</taxon>
        <taxon>Selenomonadaceae</taxon>
        <taxon>Selenobaculum</taxon>
    </lineage>
</organism>
<keyword evidence="1" id="KW-1133">Transmembrane helix</keyword>
<evidence type="ECO:0000256" key="1">
    <source>
        <dbReference type="SAM" id="Phobius"/>
    </source>
</evidence>
<reference evidence="2" key="1">
    <citation type="submission" date="2023-03" db="EMBL/GenBank/DDBJ databases">
        <title>Selenobaculum gbiensis gen. nov. sp. nov., a new bacterium isolated from the gut microbiota of IBD patient.</title>
        <authorList>
            <person name="Yeo S."/>
            <person name="Park H."/>
            <person name="Huh C.S."/>
        </authorList>
    </citation>
    <scope>NUCLEOTIDE SEQUENCE</scope>
    <source>
        <strain evidence="2">ICN-92133</strain>
    </source>
</reference>
<sequence>MYNKFRYVFLEHLKKNIAKYFFSILVLLVGIVIGAMAMKFLPELQR</sequence>
<protein>
    <submittedName>
        <fullName evidence="2">Uncharacterized protein</fullName>
    </submittedName>
</protein>
<keyword evidence="3" id="KW-1185">Reference proteome</keyword>
<feature type="transmembrane region" description="Helical" evidence="1">
    <location>
        <begin position="20"/>
        <end position="41"/>
    </location>
</feature>